<keyword evidence="15" id="KW-1185">Reference proteome</keyword>
<dbReference type="InterPro" id="IPR002772">
    <property type="entry name" value="Glyco_hydro_3_C"/>
</dbReference>
<evidence type="ECO:0000256" key="12">
    <source>
        <dbReference type="SAM" id="SignalP"/>
    </source>
</evidence>
<evidence type="ECO:0000256" key="10">
    <source>
        <dbReference type="ARBA" id="ARBA00023326"/>
    </source>
</evidence>
<reference evidence="14 15" key="1">
    <citation type="journal article" date="2012" name="PLoS Pathog.">
        <title>Diverse lifestyles and strategies of plant pathogenesis encoded in the genomes of eighteen Dothideomycetes fungi.</title>
        <authorList>
            <person name="Ohm R.A."/>
            <person name="Feau N."/>
            <person name="Henrissat B."/>
            <person name="Schoch C.L."/>
            <person name="Horwitz B.A."/>
            <person name="Barry K.W."/>
            <person name="Condon B.J."/>
            <person name="Copeland A.C."/>
            <person name="Dhillon B."/>
            <person name="Glaser F."/>
            <person name="Hesse C.N."/>
            <person name="Kosti I."/>
            <person name="LaButti K."/>
            <person name="Lindquist E.A."/>
            <person name="Lucas S."/>
            <person name="Salamov A.A."/>
            <person name="Bradshaw R.E."/>
            <person name="Ciuffetti L."/>
            <person name="Hamelin R.C."/>
            <person name="Kema G.H.J."/>
            <person name="Lawrence C."/>
            <person name="Scott J.A."/>
            <person name="Spatafora J.W."/>
            <person name="Turgeon B.G."/>
            <person name="de Wit P.J.G.M."/>
            <person name="Zhong S."/>
            <person name="Goodwin S.B."/>
            <person name="Grigoriev I.V."/>
        </authorList>
    </citation>
    <scope>NUCLEOTIDE SEQUENCE [LARGE SCALE GENOMIC DNA]</scope>
    <source>
        <strain evidence="15">C5 / ATCC 48332 / race O</strain>
    </source>
</reference>
<dbReference type="SUPFAM" id="SSF51445">
    <property type="entry name" value="(Trans)glycosidases"/>
    <property type="match status" value="1"/>
</dbReference>
<dbReference type="SUPFAM" id="SSF52279">
    <property type="entry name" value="Beta-D-glucan exohydrolase, C-terminal domain"/>
    <property type="match status" value="1"/>
</dbReference>
<proteinExistence type="inferred from homology"/>
<dbReference type="PRINTS" id="PR00133">
    <property type="entry name" value="GLHYDRLASE3"/>
</dbReference>
<dbReference type="InterPro" id="IPR026891">
    <property type="entry name" value="Fn3-like"/>
</dbReference>
<dbReference type="AlphaFoldDB" id="M2URD0"/>
<dbReference type="Gene3D" id="2.60.40.10">
    <property type="entry name" value="Immunoglobulins"/>
    <property type="match status" value="1"/>
</dbReference>
<dbReference type="InterPro" id="IPR036881">
    <property type="entry name" value="Glyco_hydro_3_C_sf"/>
</dbReference>
<dbReference type="FunFam" id="3.40.50.1700:FF:000003">
    <property type="entry name" value="Probable beta-glucosidase"/>
    <property type="match status" value="1"/>
</dbReference>
<dbReference type="OrthoDB" id="416222at2759"/>
<comment type="pathway">
    <text evidence="2">Glycan metabolism; cellulose degradation.</text>
</comment>
<dbReference type="Pfam" id="PF00933">
    <property type="entry name" value="Glyco_hydro_3"/>
    <property type="match status" value="1"/>
</dbReference>
<dbReference type="PANTHER" id="PTHR42715:SF29">
    <property type="entry name" value="BETA-GLUCOSIDASE A-RELATED"/>
    <property type="match status" value="1"/>
</dbReference>
<comment type="catalytic activity">
    <reaction evidence="1">
        <text>Hydrolysis of terminal, non-reducing beta-D-glucosyl residues with release of beta-D-glucose.</text>
        <dbReference type="EC" id="3.2.1.21"/>
    </reaction>
</comment>
<evidence type="ECO:0000313" key="14">
    <source>
        <dbReference type="EMBL" id="EMD90457.1"/>
    </source>
</evidence>
<dbReference type="Gene3D" id="3.20.20.300">
    <property type="entry name" value="Glycoside hydrolase, family 3, N-terminal domain"/>
    <property type="match status" value="1"/>
</dbReference>
<dbReference type="SMART" id="SM01217">
    <property type="entry name" value="Fn3_like"/>
    <property type="match status" value="1"/>
</dbReference>
<dbReference type="GO" id="GO:0009251">
    <property type="term" value="P:glucan catabolic process"/>
    <property type="evidence" value="ECO:0007669"/>
    <property type="project" value="TreeGrafter"/>
</dbReference>
<dbReference type="FunFam" id="2.60.40.10:FF:001391">
    <property type="entry name" value="Beta-glucosidase"/>
    <property type="match status" value="1"/>
</dbReference>
<keyword evidence="7" id="KW-0325">Glycoprotein</keyword>
<evidence type="ECO:0000313" key="15">
    <source>
        <dbReference type="Proteomes" id="UP000016936"/>
    </source>
</evidence>
<dbReference type="Pfam" id="PF01915">
    <property type="entry name" value="Glyco_hydro_3_C"/>
    <property type="match status" value="1"/>
</dbReference>
<keyword evidence="5 12" id="KW-0732">Signal</keyword>
<dbReference type="eggNOG" id="ENOG502QR4D">
    <property type="taxonomic scope" value="Eukaryota"/>
</dbReference>
<dbReference type="Proteomes" id="UP000016936">
    <property type="component" value="Unassembled WGS sequence"/>
</dbReference>
<protein>
    <recommendedName>
        <fullName evidence="4">beta-glucosidase</fullName>
        <ecNumber evidence="4">3.2.1.21</ecNumber>
    </recommendedName>
</protein>
<evidence type="ECO:0000259" key="13">
    <source>
        <dbReference type="SMART" id="SM01217"/>
    </source>
</evidence>
<organism evidence="14 15">
    <name type="scientific">Cochliobolus heterostrophus (strain C5 / ATCC 48332 / race O)</name>
    <name type="common">Southern corn leaf blight fungus</name>
    <name type="synonym">Bipolaris maydis</name>
    <dbReference type="NCBI Taxonomy" id="701091"/>
    <lineage>
        <taxon>Eukaryota</taxon>
        <taxon>Fungi</taxon>
        <taxon>Dikarya</taxon>
        <taxon>Ascomycota</taxon>
        <taxon>Pezizomycotina</taxon>
        <taxon>Dothideomycetes</taxon>
        <taxon>Pleosporomycetidae</taxon>
        <taxon>Pleosporales</taxon>
        <taxon>Pleosporineae</taxon>
        <taxon>Pleosporaceae</taxon>
        <taxon>Bipolaris</taxon>
    </lineage>
</organism>
<comment type="similarity">
    <text evidence="3">Belongs to the glycosyl hydrolase 3 family.</text>
</comment>
<name>M2URD0_COCH5</name>
<feature type="chain" id="PRO_5012067913" description="beta-glucosidase" evidence="12">
    <location>
        <begin position="16"/>
        <end position="869"/>
    </location>
</feature>
<evidence type="ECO:0000256" key="3">
    <source>
        <dbReference type="ARBA" id="ARBA00005336"/>
    </source>
</evidence>
<dbReference type="STRING" id="701091.M2URD0"/>
<keyword evidence="6 14" id="KW-0378">Hydrolase</keyword>
<evidence type="ECO:0000256" key="4">
    <source>
        <dbReference type="ARBA" id="ARBA00012744"/>
    </source>
</evidence>
<evidence type="ECO:0000256" key="7">
    <source>
        <dbReference type="ARBA" id="ARBA00023180"/>
    </source>
</evidence>
<accession>M2URD0</accession>
<dbReference type="EMBL" id="KB445578">
    <property type="protein sequence ID" value="EMD90457.1"/>
    <property type="molecule type" value="Genomic_DNA"/>
</dbReference>
<feature type="region of interest" description="Disordered" evidence="11">
    <location>
        <begin position="20"/>
        <end position="40"/>
    </location>
</feature>
<dbReference type="InterPro" id="IPR013783">
    <property type="entry name" value="Ig-like_fold"/>
</dbReference>
<reference evidence="15" key="2">
    <citation type="journal article" date="2013" name="PLoS Genet.">
        <title>Comparative genome structure, secondary metabolite, and effector coding capacity across Cochliobolus pathogens.</title>
        <authorList>
            <person name="Condon B.J."/>
            <person name="Leng Y."/>
            <person name="Wu D."/>
            <person name="Bushley K.E."/>
            <person name="Ohm R.A."/>
            <person name="Otillar R."/>
            <person name="Martin J."/>
            <person name="Schackwitz W."/>
            <person name="Grimwood J."/>
            <person name="MohdZainudin N."/>
            <person name="Xue C."/>
            <person name="Wang R."/>
            <person name="Manning V.A."/>
            <person name="Dhillon B."/>
            <person name="Tu Z.J."/>
            <person name="Steffenson B.J."/>
            <person name="Salamov A."/>
            <person name="Sun H."/>
            <person name="Lowry S."/>
            <person name="LaButti K."/>
            <person name="Han J."/>
            <person name="Copeland A."/>
            <person name="Lindquist E."/>
            <person name="Barry K."/>
            <person name="Schmutz J."/>
            <person name="Baker S.E."/>
            <person name="Ciuffetti L.M."/>
            <person name="Grigoriev I.V."/>
            <person name="Zhong S."/>
            <person name="Turgeon B.G."/>
        </authorList>
    </citation>
    <scope>NUCLEOTIDE SEQUENCE [LARGE SCALE GENOMIC DNA]</scope>
    <source>
        <strain evidence="15">C5 / ATCC 48332 / race O</strain>
    </source>
</reference>
<dbReference type="FunFam" id="3.20.20.300:FF:000002">
    <property type="entry name" value="Probable beta-glucosidase"/>
    <property type="match status" value="1"/>
</dbReference>
<sequence>MLWLAQALLVGLAQASPRFPRATNDTGSDSLNNAQSPPFYPSPWVDPTTKDWAAAYEKAKAFVSQLTLIEKVNLTTGTGWQSDHCVGNVGAIPRLGFDPLCLQDSPLGIRFADYVSAFPAGGTIAASWDRYEFYTRGNEMGKEHRRKGVDVQLGPAIGPLGRHPKGGRNWEGFSPDPVLSGVAVSETVRGIQDAGVIACTKHFLLNEQEHFRQPGSFGDIPFVDAISSNTDDTTLHELYLWPFADAVRAGTGAIMCSYNKANNSQLCQNSHLQNYILKGELGFQGFIVSDWDAQHSGVASAYAGLDMTMPGDTGFNTGLSFWGANMTVSILNGTIPQWRLDDAAIRIMTAYYFVGLDESIPVNFDSWQTSTYGFEHFFGKKGFGLINKHIDVREEHFRSIRRSAAKSTVLLKNSGVLPLSGKEKWTAVFGEDAGENPLGPNGCADRGCDSGTLAMGWGSGTADFPYLVTPLEAIKREVGENGGVITSVTDNYATSQIQTMASRASHSIVFVNADSGEGYITVDNNMGDRNNMTVWGNGDVLVKNISALCNNTIVVIHSVGPVIIDAWKANDNVTAILWAGLPGQESGNSIADILYGHHNPGGKLPFTIGSSSEEYGPDVIYEPTNGILSPQANFEEGVFIDYRAFDKAGIEPTYEFGFGLSYTTFEYSDLKVTAQSAEAYKPFTGQTSAAPTFGNFSKNPEDYQYPPGLVYPDTFIYPYLNSTDLKTASQDPEYGLNVTWPKGSTDGSPQTRIAAGGAPGGNPQLWDVLFKVEATITNTGHVAGDEVAQAYISLGGPNDPKVLLRDFDRLTIKPGESAVFTANITRRDVSNWDTVSQNWVITEYPKTIHVGASSRNLPLSAPLDTSSFR</sequence>
<dbReference type="EC" id="3.2.1.21" evidence="4"/>
<dbReference type="InterPro" id="IPR001764">
    <property type="entry name" value="Glyco_hydro_3_N"/>
</dbReference>
<dbReference type="Gene3D" id="3.40.50.1700">
    <property type="entry name" value="Glycoside hydrolase family 3 C-terminal domain"/>
    <property type="match status" value="1"/>
</dbReference>
<dbReference type="InterPro" id="IPR017853">
    <property type="entry name" value="GH"/>
</dbReference>
<dbReference type="Pfam" id="PF14310">
    <property type="entry name" value="Fn3-like"/>
    <property type="match status" value="1"/>
</dbReference>
<gene>
    <name evidence="14" type="ORF">COCHEDRAFT_1139896</name>
</gene>
<keyword evidence="9" id="KW-0326">Glycosidase</keyword>
<dbReference type="HOGENOM" id="CLU_004542_2_0_1"/>
<dbReference type="InterPro" id="IPR050288">
    <property type="entry name" value="Cellulose_deg_GH3"/>
</dbReference>
<dbReference type="GO" id="GO:0008422">
    <property type="term" value="F:beta-glucosidase activity"/>
    <property type="evidence" value="ECO:0007669"/>
    <property type="project" value="UniProtKB-EC"/>
</dbReference>
<evidence type="ECO:0000256" key="8">
    <source>
        <dbReference type="ARBA" id="ARBA00023277"/>
    </source>
</evidence>
<evidence type="ECO:0000256" key="6">
    <source>
        <dbReference type="ARBA" id="ARBA00022801"/>
    </source>
</evidence>
<feature type="compositionally biased region" description="Polar residues" evidence="11">
    <location>
        <begin position="23"/>
        <end position="36"/>
    </location>
</feature>
<keyword evidence="8" id="KW-0119">Carbohydrate metabolism</keyword>
<keyword evidence="10" id="KW-0624">Polysaccharide degradation</keyword>
<evidence type="ECO:0000256" key="9">
    <source>
        <dbReference type="ARBA" id="ARBA00023295"/>
    </source>
</evidence>
<evidence type="ECO:0000256" key="2">
    <source>
        <dbReference type="ARBA" id="ARBA00004987"/>
    </source>
</evidence>
<feature type="domain" description="Fibronectin type III-like" evidence="13">
    <location>
        <begin position="786"/>
        <end position="854"/>
    </location>
</feature>
<dbReference type="PANTHER" id="PTHR42715">
    <property type="entry name" value="BETA-GLUCOSIDASE"/>
    <property type="match status" value="1"/>
</dbReference>
<evidence type="ECO:0000256" key="1">
    <source>
        <dbReference type="ARBA" id="ARBA00000448"/>
    </source>
</evidence>
<feature type="signal peptide" evidence="12">
    <location>
        <begin position="1"/>
        <end position="15"/>
    </location>
</feature>
<dbReference type="OMA" id="YYPSPWA"/>
<dbReference type="InterPro" id="IPR036962">
    <property type="entry name" value="Glyco_hydro_3_N_sf"/>
</dbReference>
<evidence type="ECO:0000256" key="5">
    <source>
        <dbReference type="ARBA" id="ARBA00022729"/>
    </source>
</evidence>
<evidence type="ECO:0000256" key="11">
    <source>
        <dbReference type="SAM" id="MobiDB-lite"/>
    </source>
</evidence>